<keyword evidence="4" id="KW-1185">Reference proteome</keyword>
<name>A0A2P7TYL4_9NEIS</name>
<proteinExistence type="predicted"/>
<evidence type="ECO:0000256" key="2">
    <source>
        <dbReference type="SAM" id="SignalP"/>
    </source>
</evidence>
<feature type="chain" id="PRO_5015162737" description="Phage coat protein" evidence="2">
    <location>
        <begin position="29"/>
        <end position="76"/>
    </location>
</feature>
<organism evidence="3 4">
    <name type="scientific">Neisseria iguanae</name>
    <dbReference type="NCBI Taxonomy" id="90242"/>
    <lineage>
        <taxon>Bacteria</taxon>
        <taxon>Pseudomonadati</taxon>
        <taxon>Pseudomonadota</taxon>
        <taxon>Betaproteobacteria</taxon>
        <taxon>Neisseriales</taxon>
        <taxon>Neisseriaceae</taxon>
        <taxon>Neisseria</taxon>
    </lineage>
</organism>
<keyword evidence="1" id="KW-0812">Transmembrane</keyword>
<evidence type="ECO:0008006" key="5">
    <source>
        <dbReference type="Google" id="ProtNLM"/>
    </source>
</evidence>
<keyword evidence="1" id="KW-1133">Transmembrane helix</keyword>
<keyword evidence="1" id="KW-0472">Membrane</keyword>
<dbReference type="Proteomes" id="UP000241868">
    <property type="component" value="Unassembled WGS sequence"/>
</dbReference>
<evidence type="ECO:0000313" key="3">
    <source>
        <dbReference type="EMBL" id="PSJ79809.1"/>
    </source>
</evidence>
<comment type="caution">
    <text evidence="3">The sequence shown here is derived from an EMBL/GenBank/DDBJ whole genome shotgun (WGS) entry which is preliminary data.</text>
</comment>
<evidence type="ECO:0000313" key="4">
    <source>
        <dbReference type="Proteomes" id="UP000241868"/>
    </source>
</evidence>
<dbReference type="AlphaFoldDB" id="A0A2P7TYL4"/>
<accession>A0A2P7TYL4</accession>
<reference evidence="3 4" key="1">
    <citation type="submission" date="2018-03" db="EMBL/GenBank/DDBJ databases">
        <title>Neisseria weixii sp. nov., isolated from the intestinal contents of Tibetan Plateau pika (Ochotona curzoniae) in Yushu, Qinghai Province, China.</title>
        <authorList>
            <person name="Gui Z."/>
        </authorList>
    </citation>
    <scope>NUCLEOTIDE SEQUENCE [LARGE SCALE GENOMIC DNA]</scope>
    <source>
        <strain evidence="3 4">ATCC 51483</strain>
    </source>
</reference>
<dbReference type="RefSeq" id="WP_106742429.1">
    <property type="nucleotide sequence ID" value="NZ_PXYY01000071.1"/>
</dbReference>
<keyword evidence="2" id="KW-0732">Signal</keyword>
<gene>
    <name evidence="3" type="ORF">C7N83_10040</name>
</gene>
<evidence type="ECO:0000256" key="1">
    <source>
        <dbReference type="SAM" id="Phobius"/>
    </source>
</evidence>
<feature type="transmembrane region" description="Helical" evidence="1">
    <location>
        <begin position="44"/>
        <end position="66"/>
    </location>
</feature>
<protein>
    <recommendedName>
        <fullName evidence="5">Phage coat protein</fullName>
    </recommendedName>
</protein>
<feature type="signal peptide" evidence="2">
    <location>
        <begin position="1"/>
        <end position="28"/>
    </location>
</feature>
<dbReference type="EMBL" id="PXYY01000071">
    <property type="protein sequence ID" value="PSJ79809.1"/>
    <property type="molecule type" value="Genomic_DNA"/>
</dbReference>
<sequence>MKNMNLVKKYGSKAAVAALVALPAIASADGIGDIAQTATAEINKIIPVVTAAGTALLSVYLLILGFRMVMGFFRGR</sequence>